<dbReference type="InterPro" id="IPR029058">
    <property type="entry name" value="AB_hydrolase_fold"/>
</dbReference>
<comment type="caution">
    <text evidence="2">The sequence shown here is derived from an EMBL/GenBank/DDBJ whole genome shotgun (WGS) entry which is preliminary data.</text>
</comment>
<dbReference type="SUPFAM" id="SSF53474">
    <property type="entry name" value="alpha/beta-Hydrolases"/>
    <property type="match status" value="1"/>
</dbReference>
<protein>
    <submittedName>
        <fullName evidence="2">Arylesterase</fullName>
    </submittedName>
</protein>
<dbReference type="InterPro" id="IPR050471">
    <property type="entry name" value="AB_hydrolase"/>
</dbReference>
<reference evidence="2" key="1">
    <citation type="submission" date="2024-05" db="EMBL/GenBank/DDBJ databases">
        <title>Whole genome shotgun sequence of Streptomyces violascens NBRC 12920.</title>
        <authorList>
            <person name="Komaki H."/>
            <person name="Tamura T."/>
        </authorList>
    </citation>
    <scope>NUCLEOTIDE SEQUENCE</scope>
    <source>
        <strain evidence="2">NBRC 12920</strain>
    </source>
</reference>
<evidence type="ECO:0000313" key="3">
    <source>
        <dbReference type="Proteomes" id="UP001050808"/>
    </source>
</evidence>
<organism evidence="2 3">
    <name type="scientific">Streptomyces violascens</name>
    <dbReference type="NCBI Taxonomy" id="67381"/>
    <lineage>
        <taxon>Bacteria</taxon>
        <taxon>Bacillati</taxon>
        <taxon>Actinomycetota</taxon>
        <taxon>Actinomycetes</taxon>
        <taxon>Kitasatosporales</taxon>
        <taxon>Streptomycetaceae</taxon>
        <taxon>Streptomyces</taxon>
    </lineage>
</organism>
<feature type="domain" description="AB hydrolase-1" evidence="1">
    <location>
        <begin position="26"/>
        <end position="264"/>
    </location>
</feature>
<evidence type="ECO:0000259" key="1">
    <source>
        <dbReference type="Pfam" id="PF00561"/>
    </source>
</evidence>
<keyword evidence="3" id="KW-1185">Reference proteome</keyword>
<name>A0ABQ3QFF1_9ACTN</name>
<dbReference type="EMBL" id="BNDY01000002">
    <property type="protein sequence ID" value="GHI36014.1"/>
    <property type="molecule type" value="Genomic_DNA"/>
</dbReference>
<dbReference type="Pfam" id="PF00561">
    <property type="entry name" value="Abhydrolase_1"/>
    <property type="match status" value="1"/>
</dbReference>
<accession>A0ABQ3QFF1</accession>
<dbReference type="PANTHER" id="PTHR43433">
    <property type="entry name" value="HYDROLASE, ALPHA/BETA FOLD FAMILY PROTEIN"/>
    <property type="match status" value="1"/>
</dbReference>
<dbReference type="Gene3D" id="3.40.50.1820">
    <property type="entry name" value="alpha/beta hydrolase"/>
    <property type="match status" value="1"/>
</dbReference>
<gene>
    <name evidence="2" type="ORF">Sviol_04220</name>
</gene>
<sequence>MHMPYFTSATDKTKLHFIDYGPADGPTLVFVNSAYFGTEMWEFQMLPLAAEGYRCIGLDRRGHGKSEDVWGGFDLDTLADDLGSLLDHLDLRDVTLIGHSLGSNEAVRYLTRHGSGRVARLALVAGMAPGIVRGDDNPQGLPAEAIAAANETFRRDRAEFFATGGDAYFALGLPGNDVSAAYVQKVIQDCHGATARAATALVANLETLEMAPEVRKIDIPTLVIHGDQDASAPIDLTGRRAAALIPGSTFKLYENGGHGLYVTHAERLNADLREFSGR</sequence>
<dbReference type="Proteomes" id="UP001050808">
    <property type="component" value="Unassembled WGS sequence"/>
</dbReference>
<dbReference type="PRINTS" id="PR00111">
    <property type="entry name" value="ABHYDROLASE"/>
</dbReference>
<proteinExistence type="predicted"/>
<dbReference type="PANTHER" id="PTHR43433:SF5">
    <property type="entry name" value="AB HYDROLASE-1 DOMAIN-CONTAINING PROTEIN"/>
    <property type="match status" value="1"/>
</dbReference>
<dbReference type="InterPro" id="IPR000073">
    <property type="entry name" value="AB_hydrolase_1"/>
</dbReference>
<evidence type="ECO:0000313" key="2">
    <source>
        <dbReference type="EMBL" id="GHI36014.1"/>
    </source>
</evidence>